<evidence type="ECO:0000256" key="6">
    <source>
        <dbReference type="SAM" id="SignalP"/>
    </source>
</evidence>
<accession>A0A5N6AG30</accession>
<feature type="signal peptide" evidence="6">
    <location>
        <begin position="1"/>
        <end position="35"/>
    </location>
</feature>
<dbReference type="GO" id="GO:0042956">
    <property type="term" value="P:maltodextrin transmembrane transport"/>
    <property type="evidence" value="ECO:0007669"/>
    <property type="project" value="TreeGrafter"/>
</dbReference>
<dbReference type="AlphaFoldDB" id="A0A5N6AG30"/>
<dbReference type="PROSITE" id="PS51257">
    <property type="entry name" value="PROKAR_LIPOPROTEIN"/>
    <property type="match status" value="1"/>
</dbReference>
<evidence type="ECO:0000313" key="8">
    <source>
        <dbReference type="Proteomes" id="UP000314251"/>
    </source>
</evidence>
<evidence type="ECO:0000256" key="2">
    <source>
        <dbReference type="ARBA" id="ARBA00022448"/>
    </source>
</evidence>
<dbReference type="PANTHER" id="PTHR30061">
    <property type="entry name" value="MALTOSE-BINDING PERIPLASMIC PROTEIN"/>
    <property type="match status" value="1"/>
</dbReference>
<dbReference type="SUPFAM" id="SSF53850">
    <property type="entry name" value="Periplasmic binding protein-like II"/>
    <property type="match status" value="1"/>
</dbReference>
<dbReference type="GO" id="GO:1901982">
    <property type="term" value="F:maltose binding"/>
    <property type="evidence" value="ECO:0007669"/>
    <property type="project" value="TreeGrafter"/>
</dbReference>
<dbReference type="PANTHER" id="PTHR30061:SF50">
    <property type="entry name" value="MALTOSE_MALTODEXTRIN-BINDING PERIPLASMIC PROTEIN"/>
    <property type="match status" value="1"/>
</dbReference>
<sequence>MTTRTRISRRSWLGMTGAVALGTAGLAGCSSSSGAAPAGPAGEGAEEPDQYAGERVDGPELVIWADSARVPAMVEASAAFTRDYQVNIRYQPLAFNDINANFQKAGPSGGGPDLLDGNIDWMGTLNQAGLLAPVELGARAQDFDQRAIEGWTMDETLFGVPYAVESLCVYRNPAVIPEPIANWAEFDALAPELVAAGVEYPLAIDAGNAYLWPGILSAFGGYVFGERDGQVDVEDVGLDSEGGLAAAAWLAGLVESGYVRPGTTDDVALSVYAENKVGLHVSGPWMAPTYVEQGFDFVIDPLPAGPAGPGRPWLSARGFMINRNSEKLALARTFLTQYLADTGPMTAMATKLSMESSWLPTRRADDNELVAALSAAGADAQPIPSAPELASYWEAAGGGLTAILNSQQDSAAAMRNSARRMRNAIEES</sequence>
<dbReference type="PROSITE" id="PS51318">
    <property type="entry name" value="TAT"/>
    <property type="match status" value="1"/>
</dbReference>
<evidence type="ECO:0000256" key="4">
    <source>
        <dbReference type="ARBA" id="ARBA00022729"/>
    </source>
</evidence>
<evidence type="ECO:0000256" key="1">
    <source>
        <dbReference type="ARBA" id="ARBA00008520"/>
    </source>
</evidence>
<keyword evidence="3" id="KW-0762">Sugar transport</keyword>
<reference evidence="7" key="1">
    <citation type="submission" date="2019-10" db="EMBL/GenBank/DDBJ databases">
        <title>Nonomuraea sp. nov., isolated from Phyllanthus amarus.</title>
        <authorList>
            <person name="Klykleung N."/>
            <person name="Tanasupawat S."/>
        </authorList>
    </citation>
    <scope>NUCLEOTIDE SEQUENCE [LARGE SCALE GENOMIC DNA]</scope>
    <source>
        <strain evidence="7">3MP-10</strain>
    </source>
</reference>
<keyword evidence="8" id="KW-1185">Reference proteome</keyword>
<dbReference type="Proteomes" id="UP000314251">
    <property type="component" value="Unassembled WGS sequence"/>
</dbReference>
<dbReference type="Pfam" id="PF13416">
    <property type="entry name" value="SBP_bac_8"/>
    <property type="match status" value="1"/>
</dbReference>
<dbReference type="GO" id="GO:0015768">
    <property type="term" value="P:maltose transport"/>
    <property type="evidence" value="ECO:0007669"/>
    <property type="project" value="TreeGrafter"/>
</dbReference>
<comment type="similarity">
    <text evidence="1">Belongs to the bacterial solute-binding protein 1 family.</text>
</comment>
<dbReference type="GO" id="GO:0055052">
    <property type="term" value="C:ATP-binding cassette (ABC) transporter complex, substrate-binding subunit-containing"/>
    <property type="evidence" value="ECO:0007669"/>
    <property type="project" value="TreeGrafter"/>
</dbReference>
<proteinExistence type="inferred from homology"/>
<dbReference type="InterPro" id="IPR006311">
    <property type="entry name" value="TAT_signal"/>
</dbReference>
<dbReference type="EMBL" id="VDLY02000005">
    <property type="protein sequence ID" value="KAB8166966.1"/>
    <property type="molecule type" value="Genomic_DNA"/>
</dbReference>
<feature type="compositionally biased region" description="Low complexity" evidence="5">
    <location>
        <begin position="31"/>
        <end position="40"/>
    </location>
</feature>
<organism evidence="7 8">
    <name type="scientific">Streptomyces mimosae</name>
    <dbReference type="NCBI Taxonomy" id="2586635"/>
    <lineage>
        <taxon>Bacteria</taxon>
        <taxon>Bacillati</taxon>
        <taxon>Actinomycetota</taxon>
        <taxon>Actinomycetes</taxon>
        <taxon>Kitasatosporales</taxon>
        <taxon>Streptomycetaceae</taxon>
        <taxon>Streptomyces</taxon>
    </lineage>
</organism>
<feature type="region of interest" description="Disordered" evidence="5">
    <location>
        <begin position="31"/>
        <end position="52"/>
    </location>
</feature>
<dbReference type="OrthoDB" id="3225049at2"/>
<evidence type="ECO:0000313" key="7">
    <source>
        <dbReference type="EMBL" id="KAB8166966.1"/>
    </source>
</evidence>
<feature type="chain" id="PRO_5024335136" evidence="6">
    <location>
        <begin position="36"/>
        <end position="428"/>
    </location>
</feature>
<dbReference type="InterPro" id="IPR006060">
    <property type="entry name" value="Maltose/Cyclodextrin-bd"/>
</dbReference>
<dbReference type="Gene3D" id="3.40.190.10">
    <property type="entry name" value="Periplasmic binding protein-like II"/>
    <property type="match status" value="2"/>
</dbReference>
<keyword evidence="4 6" id="KW-0732">Signal</keyword>
<comment type="caution">
    <text evidence="7">The sequence shown here is derived from an EMBL/GenBank/DDBJ whole genome shotgun (WGS) entry which is preliminary data.</text>
</comment>
<evidence type="ECO:0000256" key="5">
    <source>
        <dbReference type="SAM" id="MobiDB-lite"/>
    </source>
</evidence>
<gene>
    <name evidence="7" type="ORF">FH607_008625</name>
</gene>
<protein>
    <submittedName>
        <fullName evidence="7">Extracellular solute-binding protein</fullName>
    </submittedName>
</protein>
<evidence type="ECO:0000256" key="3">
    <source>
        <dbReference type="ARBA" id="ARBA00022597"/>
    </source>
</evidence>
<keyword evidence="2" id="KW-0813">Transport</keyword>
<dbReference type="InterPro" id="IPR006059">
    <property type="entry name" value="SBP"/>
</dbReference>
<dbReference type="GO" id="GO:0015144">
    <property type="term" value="F:carbohydrate transmembrane transporter activity"/>
    <property type="evidence" value="ECO:0007669"/>
    <property type="project" value="InterPro"/>
</dbReference>
<dbReference type="PRINTS" id="PR00181">
    <property type="entry name" value="MALTOSEBP"/>
</dbReference>
<name>A0A5N6AG30_9ACTN</name>
<dbReference type="RefSeq" id="WP_139667328.1">
    <property type="nucleotide sequence ID" value="NZ_VDLY02000005.1"/>
</dbReference>